<dbReference type="AlphaFoldDB" id="F2NWN2"/>
<feature type="transmembrane region" description="Helical" evidence="1">
    <location>
        <begin position="154"/>
        <end position="178"/>
    </location>
</feature>
<reference evidence="4" key="2">
    <citation type="submission" date="2011-04" db="EMBL/GenBank/DDBJ databases">
        <title>The complete genome of chromosome of Treponema succinifaciens DSM 2489.</title>
        <authorList>
            <person name="Lucas S."/>
            <person name="Copeland A."/>
            <person name="Lapidus A."/>
            <person name="Bruce D."/>
            <person name="Goodwin L."/>
            <person name="Pitluck S."/>
            <person name="Peters L."/>
            <person name="Kyrpides N."/>
            <person name="Mavromatis K."/>
            <person name="Ivanova N."/>
            <person name="Ovchinnikova G."/>
            <person name="Teshima H."/>
            <person name="Detter J.C."/>
            <person name="Tapia R."/>
            <person name="Han C."/>
            <person name="Land M."/>
            <person name="Hauser L."/>
            <person name="Markowitz V."/>
            <person name="Cheng J.-F."/>
            <person name="Hugenholtz P."/>
            <person name="Woyke T."/>
            <person name="Wu D."/>
            <person name="Gronow S."/>
            <person name="Wellnitz S."/>
            <person name="Brambilla E."/>
            <person name="Klenk H.-P."/>
            <person name="Eisen J.A."/>
        </authorList>
    </citation>
    <scope>NUCLEOTIDE SEQUENCE [LARGE SCALE GENOMIC DNA]</scope>
    <source>
        <strain evidence="4">ATCC 33096 / DSM 2489 / 6091</strain>
    </source>
</reference>
<gene>
    <name evidence="3" type="ordered locus">Tresu_2489</name>
</gene>
<name>F2NWN2_TRES6</name>
<protein>
    <recommendedName>
        <fullName evidence="2">Urease accessory protein UreH-like transmembrane domain-containing protein</fullName>
    </recommendedName>
</protein>
<evidence type="ECO:0000256" key="1">
    <source>
        <dbReference type="SAM" id="Phobius"/>
    </source>
</evidence>
<dbReference type="STRING" id="869209.Tresu_2489"/>
<dbReference type="Pfam" id="PF13386">
    <property type="entry name" value="DsbD_2"/>
    <property type="match status" value="1"/>
</dbReference>
<dbReference type="GeneID" id="302999602"/>
<evidence type="ECO:0000259" key="2">
    <source>
        <dbReference type="Pfam" id="PF13386"/>
    </source>
</evidence>
<keyword evidence="1" id="KW-0812">Transmembrane</keyword>
<organism evidence="3 4">
    <name type="scientific">Treponema succinifaciens (strain ATCC 33096 / DSM 2489 / 6091)</name>
    <dbReference type="NCBI Taxonomy" id="869209"/>
    <lineage>
        <taxon>Bacteria</taxon>
        <taxon>Pseudomonadati</taxon>
        <taxon>Spirochaetota</taxon>
        <taxon>Spirochaetia</taxon>
        <taxon>Spirochaetales</taxon>
        <taxon>Treponemataceae</taxon>
        <taxon>Treponema</taxon>
    </lineage>
</organism>
<feature type="transmembrane region" description="Helical" evidence="1">
    <location>
        <begin position="190"/>
        <end position="209"/>
    </location>
</feature>
<reference evidence="3 4" key="1">
    <citation type="journal article" date="2011" name="Stand. Genomic Sci.">
        <title>Complete genome sequence of Treponema succinifaciens type strain (6091).</title>
        <authorList>
            <person name="Han C."/>
            <person name="Gronow S."/>
            <person name="Teshima H."/>
            <person name="Lapidus A."/>
            <person name="Nolan M."/>
            <person name="Lucas S."/>
            <person name="Hammon N."/>
            <person name="Deshpande S."/>
            <person name="Cheng J.F."/>
            <person name="Zeytun A."/>
            <person name="Tapia R."/>
            <person name="Goodwin L."/>
            <person name="Pitluck S."/>
            <person name="Liolios K."/>
            <person name="Pagani I."/>
            <person name="Ivanova N."/>
            <person name="Mavromatis K."/>
            <person name="Mikhailova N."/>
            <person name="Huntemann M."/>
            <person name="Pati A."/>
            <person name="Chen A."/>
            <person name="Palaniappan K."/>
            <person name="Land M."/>
            <person name="Hauser L."/>
            <person name="Brambilla E.M."/>
            <person name="Rohde M."/>
            <person name="Goker M."/>
            <person name="Woyke T."/>
            <person name="Bristow J."/>
            <person name="Eisen J.A."/>
            <person name="Markowitz V."/>
            <person name="Hugenholtz P."/>
            <person name="Kyrpides N.C."/>
            <person name="Klenk H.P."/>
            <person name="Detter J.C."/>
        </authorList>
    </citation>
    <scope>NUCLEOTIDE SEQUENCE [LARGE SCALE GENOMIC DNA]</scope>
    <source>
        <strain evidence="4">ATCC 33096 / DSM 2489 / 6091</strain>
    </source>
</reference>
<sequence length="210" mass="23095">MILEAVLLGLSTGTYCAMYCGPVLIPFLFGTEKISCRRNAGLIGLFLASRLAIYFVLGVALSAAGLLASEFFDPYFARRLSVCAYIFCGASLLLNSFGAKFPWEKDGCKCAGLKKLGNDFLTAVFTGLAVGLHICAPLWTAIARSVFLPGIKGIFYLVFFYVGTLPFFLPLFGIPLVQKMFPVLKRISRIAQLLIGFYFLIFEGLIKLFF</sequence>
<dbReference type="RefSeq" id="WP_013702602.1">
    <property type="nucleotide sequence ID" value="NC_015385.1"/>
</dbReference>
<feature type="domain" description="Urease accessory protein UreH-like transmembrane" evidence="2">
    <location>
        <begin position="5"/>
        <end position="198"/>
    </location>
</feature>
<dbReference type="KEGG" id="tsu:Tresu_2489"/>
<feature type="transmembrane region" description="Helical" evidence="1">
    <location>
        <begin position="79"/>
        <end position="99"/>
    </location>
</feature>
<dbReference type="EMBL" id="CP002631">
    <property type="protein sequence ID" value="AEB15351.1"/>
    <property type="molecule type" value="Genomic_DNA"/>
</dbReference>
<keyword evidence="4" id="KW-1185">Reference proteome</keyword>
<feature type="transmembrane region" description="Helical" evidence="1">
    <location>
        <begin position="41"/>
        <end position="67"/>
    </location>
</feature>
<dbReference type="InterPro" id="IPR039447">
    <property type="entry name" value="UreH-like_TM_dom"/>
</dbReference>
<dbReference type="Proteomes" id="UP000006852">
    <property type="component" value="Chromosome"/>
</dbReference>
<keyword evidence="1" id="KW-1133">Transmembrane helix</keyword>
<accession>F2NWN2</accession>
<evidence type="ECO:0000313" key="4">
    <source>
        <dbReference type="Proteomes" id="UP000006852"/>
    </source>
</evidence>
<feature type="transmembrane region" description="Helical" evidence="1">
    <location>
        <begin position="120"/>
        <end position="142"/>
    </location>
</feature>
<keyword evidence="1" id="KW-0472">Membrane</keyword>
<feature type="transmembrane region" description="Helical" evidence="1">
    <location>
        <begin position="6"/>
        <end position="29"/>
    </location>
</feature>
<dbReference type="HOGENOM" id="CLU_114405_0_0_12"/>
<proteinExistence type="predicted"/>
<evidence type="ECO:0000313" key="3">
    <source>
        <dbReference type="EMBL" id="AEB15351.1"/>
    </source>
</evidence>
<dbReference type="OrthoDB" id="359074at2"/>